<dbReference type="EMBL" id="MRTP01000025">
    <property type="protein sequence ID" value="OMF44742.1"/>
    <property type="molecule type" value="Genomic_DNA"/>
</dbReference>
<evidence type="ECO:0000259" key="2">
    <source>
        <dbReference type="Pfam" id="PF08708"/>
    </source>
</evidence>
<dbReference type="RefSeq" id="WP_076176904.1">
    <property type="nucleotide sequence ID" value="NZ_MRTP01000025.1"/>
</dbReference>
<feature type="domain" description="Primase C-terminal 1" evidence="2">
    <location>
        <begin position="239"/>
        <end position="298"/>
    </location>
</feature>
<accession>A0A1R1DZ28</accession>
<dbReference type="Proteomes" id="UP000187172">
    <property type="component" value="Unassembled WGS sequence"/>
</dbReference>
<evidence type="ECO:0000256" key="1">
    <source>
        <dbReference type="SAM" id="MobiDB-lite"/>
    </source>
</evidence>
<sequence length="456" mass="51839">MSLLRKTPDSAIENYIFRGLFRDQLTDKPKRFMQVREEKNRSHKLGWLFVSNDCRSDKACRTYQTLFLLSSNYTYYTPNTFYRNDSREEANLRWLNALVLDVDVKNGHNDGLTFPDLLERIRKSGLPEPSIVVQTPSGGFHVYFVLDKPRRAYSNAIAQYKKLQVAMSEAIGGDRQAVGAGRFFRMPTAQNTIYRTDRRVSFDELNDWYWLNQDQINESNRVSLRARQNLLSQPAVQKLLEGAEVGKRDNTAYTLALVFKAEGYDQDAAENELQAWNSRLESPLSKITIRQKVQSAYKPGAPIRPTAGWIEYLSGQRFSYSVWEPAKPRSERKTSHYHEWAGDILDTLCSHPEGEVSGSQRELAASWGMSLSTFQQVTKILLELGKISVEVVGKGRGARTIIRMVKDSNVELLRPLRPGKSLKKNVPDSKTFNFDGVVGGTRLSEQAPLSRPPDGS</sequence>
<evidence type="ECO:0000313" key="3">
    <source>
        <dbReference type="EMBL" id="OMF44742.1"/>
    </source>
</evidence>
<organism evidence="3 4">
    <name type="scientific">Paenibacillus rhizosphaerae</name>
    <dbReference type="NCBI Taxonomy" id="297318"/>
    <lineage>
        <taxon>Bacteria</taxon>
        <taxon>Bacillati</taxon>
        <taxon>Bacillota</taxon>
        <taxon>Bacilli</taxon>
        <taxon>Bacillales</taxon>
        <taxon>Paenibacillaceae</taxon>
        <taxon>Paenibacillus</taxon>
    </lineage>
</organism>
<dbReference type="AlphaFoldDB" id="A0A1R1DZ28"/>
<keyword evidence="4" id="KW-1185">Reference proteome</keyword>
<gene>
    <name evidence="3" type="ORF">BK138_34440</name>
</gene>
<feature type="region of interest" description="Disordered" evidence="1">
    <location>
        <begin position="437"/>
        <end position="456"/>
    </location>
</feature>
<dbReference type="InterPro" id="IPR014820">
    <property type="entry name" value="PriCT_1"/>
</dbReference>
<protein>
    <recommendedName>
        <fullName evidence="2">Primase C-terminal 1 domain-containing protein</fullName>
    </recommendedName>
</protein>
<dbReference type="SUPFAM" id="SSF56747">
    <property type="entry name" value="Prim-pol domain"/>
    <property type="match status" value="1"/>
</dbReference>
<proteinExistence type="predicted"/>
<dbReference type="Pfam" id="PF08708">
    <property type="entry name" value="PriCT_1"/>
    <property type="match status" value="1"/>
</dbReference>
<comment type="caution">
    <text evidence="3">The sequence shown here is derived from an EMBL/GenBank/DDBJ whole genome shotgun (WGS) entry which is preliminary data.</text>
</comment>
<dbReference type="STRING" id="297318.BK138_34440"/>
<name>A0A1R1DZ28_9BACL</name>
<reference evidence="3 4" key="1">
    <citation type="submission" date="2016-11" db="EMBL/GenBank/DDBJ databases">
        <title>Paenibacillus species isolates.</title>
        <authorList>
            <person name="Beno S.M."/>
        </authorList>
    </citation>
    <scope>NUCLEOTIDE SEQUENCE [LARGE SCALE GENOMIC DNA]</scope>
    <source>
        <strain evidence="3 4">FSL R5-0378</strain>
    </source>
</reference>
<evidence type="ECO:0000313" key="4">
    <source>
        <dbReference type="Proteomes" id="UP000187172"/>
    </source>
</evidence>
<dbReference type="Gene3D" id="3.30.70.1790">
    <property type="entry name" value="RepB DNA-primase, N-terminal domain"/>
    <property type="match status" value="1"/>
</dbReference>